<feature type="binding site" evidence="12">
    <location>
        <position position="46"/>
    </location>
    <ligand>
        <name>substrate</name>
    </ligand>
</feature>
<feature type="binding site" evidence="12">
    <location>
        <begin position="46"/>
        <end position="47"/>
    </location>
    <ligand>
        <name>FMN</name>
        <dbReference type="ChEBI" id="CHEBI:58210"/>
    </ligand>
</feature>
<keyword evidence="10 12" id="KW-0665">Pyrimidine biosynthesis</keyword>
<dbReference type="Pfam" id="PF01180">
    <property type="entry name" value="DHO_dh"/>
    <property type="match status" value="1"/>
</dbReference>
<feature type="binding site" evidence="12">
    <location>
        <position position="220"/>
    </location>
    <ligand>
        <name>FMN</name>
        <dbReference type="ChEBI" id="CHEBI:58210"/>
    </ligand>
</feature>
<protein>
    <recommendedName>
        <fullName evidence="12">Dihydroorotate dehydrogenase</fullName>
        <shortName evidence="12">DHOD</shortName>
        <shortName evidence="12">DHODase</shortName>
        <shortName evidence="12">DHOdehase</shortName>
        <ecNumber evidence="12">1.3.-.-</ecNumber>
    </recommendedName>
</protein>
<dbReference type="GO" id="GO:0005737">
    <property type="term" value="C:cytoplasm"/>
    <property type="evidence" value="ECO:0007669"/>
    <property type="project" value="UniProtKB-SubCell"/>
</dbReference>
<dbReference type="PANTHER" id="PTHR48109">
    <property type="entry name" value="DIHYDROOROTATE DEHYDROGENASE (QUINONE), MITOCHONDRIAL-RELATED"/>
    <property type="match status" value="1"/>
</dbReference>
<comment type="pathway">
    <text evidence="4 12">Pyrimidine metabolism; UMP biosynthesis via de novo pathway.</text>
</comment>
<evidence type="ECO:0000256" key="10">
    <source>
        <dbReference type="ARBA" id="ARBA00022975"/>
    </source>
</evidence>
<feature type="binding site" evidence="12">
    <location>
        <begin position="268"/>
        <end position="269"/>
    </location>
    <ligand>
        <name>FMN</name>
        <dbReference type="ChEBI" id="CHEBI:58210"/>
    </ligand>
</feature>
<feature type="binding site" evidence="12">
    <location>
        <position position="194"/>
    </location>
    <ligand>
        <name>FMN</name>
        <dbReference type="ChEBI" id="CHEBI:58210"/>
    </ligand>
</feature>
<feature type="binding site" evidence="12">
    <location>
        <position position="130"/>
    </location>
    <ligand>
        <name>substrate</name>
    </ligand>
</feature>
<dbReference type="SUPFAM" id="SSF51395">
    <property type="entry name" value="FMN-linked oxidoreductases"/>
    <property type="match status" value="1"/>
</dbReference>
<comment type="catalytic activity">
    <reaction evidence="12">
        <text>(S)-dihydroorotate + A = orotate + AH2</text>
        <dbReference type="Rhea" id="RHEA:18073"/>
        <dbReference type="ChEBI" id="CHEBI:13193"/>
        <dbReference type="ChEBI" id="CHEBI:17499"/>
        <dbReference type="ChEBI" id="CHEBI:30839"/>
        <dbReference type="ChEBI" id="CHEBI:30864"/>
    </reaction>
</comment>
<dbReference type="Proteomes" id="UP000501676">
    <property type="component" value="Chromosome"/>
</dbReference>
<dbReference type="InterPro" id="IPR033888">
    <property type="entry name" value="DHOD_1B"/>
</dbReference>
<feature type="binding site" evidence="12">
    <location>
        <position position="168"/>
    </location>
    <ligand>
        <name>FMN</name>
        <dbReference type="ChEBI" id="CHEBI:58210"/>
    </ligand>
</feature>
<evidence type="ECO:0000256" key="1">
    <source>
        <dbReference type="ARBA" id="ARBA00001694"/>
    </source>
</evidence>
<evidence type="ECO:0000256" key="6">
    <source>
        <dbReference type="ARBA" id="ARBA00011738"/>
    </source>
</evidence>
<dbReference type="NCBIfam" id="TIGR01037">
    <property type="entry name" value="pyrD_sub1_fam"/>
    <property type="match status" value="1"/>
</dbReference>
<gene>
    <name evidence="12" type="primary">pyrD</name>
    <name evidence="14" type="ORF">G6Z83_01765</name>
</gene>
<dbReference type="CDD" id="cd04740">
    <property type="entry name" value="DHOD_1B_like"/>
    <property type="match status" value="1"/>
</dbReference>
<comment type="cofactor">
    <cofactor evidence="12">
        <name>FMN</name>
        <dbReference type="ChEBI" id="CHEBI:58210"/>
    </cofactor>
    <text evidence="12">Binds 1 FMN per subunit.</text>
</comment>
<comment type="similarity">
    <text evidence="5 12">Belongs to the dihydroorotate dehydrogenase family. Type 1 subfamily.</text>
</comment>
<dbReference type="FunFam" id="3.20.20.70:FF:000027">
    <property type="entry name" value="Dihydropyrimidine dehydrogenase [NADP(+)]"/>
    <property type="match status" value="1"/>
</dbReference>
<dbReference type="PIRSF" id="PIRSF000164">
    <property type="entry name" value="DHO_oxidase"/>
    <property type="match status" value="1"/>
</dbReference>
<feature type="binding site" evidence="12">
    <location>
        <begin position="246"/>
        <end position="247"/>
    </location>
    <ligand>
        <name>FMN</name>
        <dbReference type="ChEBI" id="CHEBI:58210"/>
    </ligand>
</feature>
<dbReference type="GO" id="GO:1990663">
    <property type="term" value="F:dihydroorotate dehydrogenase (fumarate) activity"/>
    <property type="evidence" value="ECO:0007669"/>
    <property type="project" value="UniProtKB-EC"/>
</dbReference>
<evidence type="ECO:0000313" key="14">
    <source>
        <dbReference type="EMBL" id="QIH23473.1"/>
    </source>
</evidence>
<dbReference type="InterPro" id="IPR005720">
    <property type="entry name" value="Dihydroorotate_DH_cat"/>
</dbReference>
<feature type="binding site" evidence="12">
    <location>
        <begin position="70"/>
        <end position="74"/>
    </location>
    <ligand>
        <name>substrate</name>
    </ligand>
</feature>
<dbReference type="EC" id="1.3.-.-" evidence="12"/>
<dbReference type="InterPro" id="IPR013785">
    <property type="entry name" value="Aldolase_TIM"/>
</dbReference>
<evidence type="ECO:0000259" key="13">
    <source>
        <dbReference type="Pfam" id="PF01180"/>
    </source>
</evidence>
<evidence type="ECO:0000313" key="15">
    <source>
        <dbReference type="Proteomes" id="UP000501676"/>
    </source>
</evidence>
<evidence type="ECO:0000256" key="2">
    <source>
        <dbReference type="ARBA" id="ARBA00002934"/>
    </source>
</evidence>
<feature type="binding site" evidence="12">
    <location>
        <begin position="195"/>
        <end position="196"/>
    </location>
    <ligand>
        <name>substrate</name>
    </ligand>
</feature>
<sequence length="306" mass="32208">MSKLNVKLPGLNLKNPIMPASGTFGFGDVPQAKKYDLNEMGAMVFKTTTLHARIGNPQPQIAVMKNGVLNSVGLTNPGVDKVISDKIAPFKEQYPQLPLIASVGGSQISDYITISKKLSDSGLLNALEINVSCPNVAAGGMHLGTDPVVVEKLTSEIKKVVNIPVYIKLTPNVTNIVEIAQAAERGGADGLSMINTLLGLGIDIKTHKATLGNGFGGWSGSAIKPVAVRMVAQVHQAVKLPIIGMGGIETAEDIVEFMLAGASAVAVGTAHFKDGLAIPHLVANLETLLNELKVDDINELIGQYKF</sequence>
<dbReference type="NCBIfam" id="NF005574">
    <property type="entry name" value="PRK07259.1"/>
    <property type="match status" value="1"/>
</dbReference>
<dbReference type="RefSeq" id="WP_164823904.1">
    <property type="nucleotide sequence ID" value="NZ_CP049228.1"/>
</dbReference>
<name>A0A6G7B7K8_9LACO</name>
<comment type="subunit">
    <text evidence="6">Homodimer.</text>
</comment>
<dbReference type="HAMAP" id="MF_00224">
    <property type="entry name" value="DHO_dh_type1"/>
    <property type="match status" value="1"/>
</dbReference>
<dbReference type="Gene3D" id="3.20.20.70">
    <property type="entry name" value="Aldolase class I"/>
    <property type="match status" value="1"/>
</dbReference>
<evidence type="ECO:0000256" key="8">
    <source>
        <dbReference type="ARBA" id="ARBA00022630"/>
    </source>
</evidence>
<dbReference type="InterPro" id="IPR024920">
    <property type="entry name" value="Dihydroorotate_DH_1"/>
</dbReference>
<evidence type="ECO:0000256" key="12">
    <source>
        <dbReference type="HAMAP-Rule" id="MF_00224"/>
    </source>
</evidence>
<evidence type="ECO:0000256" key="7">
    <source>
        <dbReference type="ARBA" id="ARBA00022490"/>
    </source>
</evidence>
<dbReference type="InterPro" id="IPR049622">
    <property type="entry name" value="Dihydroorotate_DH_I"/>
</dbReference>
<evidence type="ECO:0000256" key="9">
    <source>
        <dbReference type="ARBA" id="ARBA00022643"/>
    </source>
</evidence>
<comment type="subcellular location">
    <subcellularLocation>
        <location evidence="3 12">Cytoplasm</location>
    </subcellularLocation>
</comment>
<dbReference type="UniPathway" id="UPA00070"/>
<keyword evidence="11 12" id="KW-0560">Oxidoreductase</keyword>
<feature type="domain" description="Dihydroorotate dehydrogenase catalytic" evidence="13">
    <location>
        <begin position="4"/>
        <end position="288"/>
    </location>
</feature>
<feature type="active site" description="Nucleophile" evidence="12">
    <location>
        <position position="133"/>
    </location>
</feature>
<dbReference type="InterPro" id="IPR012135">
    <property type="entry name" value="Dihydroorotate_DH_1_2"/>
</dbReference>
<dbReference type="EMBL" id="CP049228">
    <property type="protein sequence ID" value="QIH23473.1"/>
    <property type="molecule type" value="Genomic_DNA"/>
</dbReference>
<comment type="catalytic activity">
    <reaction evidence="1">
        <text>(S)-dihydroorotate + fumarate = orotate + succinate</text>
        <dbReference type="Rhea" id="RHEA:30059"/>
        <dbReference type="ChEBI" id="CHEBI:29806"/>
        <dbReference type="ChEBI" id="CHEBI:30031"/>
        <dbReference type="ChEBI" id="CHEBI:30839"/>
        <dbReference type="ChEBI" id="CHEBI:30864"/>
        <dbReference type="EC" id="1.3.98.1"/>
    </reaction>
</comment>
<dbReference type="PANTHER" id="PTHR48109:SF1">
    <property type="entry name" value="DIHYDROOROTATE DEHYDROGENASE (FUMARATE)"/>
    <property type="match status" value="1"/>
</dbReference>
<dbReference type="GO" id="GO:0006207">
    <property type="term" value="P:'de novo' pyrimidine nucleobase biosynthetic process"/>
    <property type="evidence" value="ECO:0007669"/>
    <property type="project" value="TreeGrafter"/>
</dbReference>
<organism evidence="14 15">
    <name type="scientific">Lactobacillus iners</name>
    <dbReference type="NCBI Taxonomy" id="147802"/>
    <lineage>
        <taxon>Bacteria</taxon>
        <taxon>Bacillati</taxon>
        <taxon>Bacillota</taxon>
        <taxon>Bacilli</taxon>
        <taxon>Lactobacillales</taxon>
        <taxon>Lactobacillaceae</taxon>
        <taxon>Lactobacillus</taxon>
    </lineage>
</organism>
<evidence type="ECO:0000256" key="4">
    <source>
        <dbReference type="ARBA" id="ARBA00004725"/>
    </source>
</evidence>
<evidence type="ECO:0000256" key="5">
    <source>
        <dbReference type="ARBA" id="ARBA00008008"/>
    </source>
</evidence>
<keyword evidence="8 12" id="KW-0285">Flavoprotein</keyword>
<feature type="binding site" evidence="12">
    <location>
        <position position="130"/>
    </location>
    <ligand>
        <name>FMN</name>
        <dbReference type="ChEBI" id="CHEBI:58210"/>
    </ligand>
</feature>
<keyword evidence="9 12" id="KW-0288">FMN</keyword>
<comment type="function">
    <text evidence="2">Catalyzes the conversion of dihydroorotate to orotate with fumarate as the electron acceptor.</text>
</comment>
<comment type="caution">
    <text evidence="12">Lacks conserved residue(s) required for the propagation of feature annotation.</text>
</comment>
<reference evidence="14 15" key="1">
    <citation type="submission" date="2020-02" db="EMBL/GenBank/DDBJ databases">
        <title>Complete genome sequences of six Lactobacillus iners strains isolated from the human vagina.</title>
        <authorList>
            <person name="France M.T."/>
            <person name="Rutt L."/>
            <person name="Narina S."/>
            <person name="Arbaugh S."/>
            <person name="Humphrys M.S."/>
            <person name="Ma B."/>
            <person name="Hayward M.R."/>
            <person name="Relman D."/>
            <person name="Kwon D.S."/>
            <person name="Ravel J."/>
        </authorList>
    </citation>
    <scope>NUCLEOTIDE SEQUENCE [LARGE SCALE GENOMIC DNA]</scope>
    <source>
        <strain evidence="14 15">C0210C1</strain>
    </source>
</reference>
<dbReference type="GO" id="GO:0044205">
    <property type="term" value="P:'de novo' UMP biosynthetic process"/>
    <property type="evidence" value="ECO:0007669"/>
    <property type="project" value="UniProtKB-UniRule"/>
</dbReference>
<dbReference type="AlphaFoldDB" id="A0A6G7B7K8"/>
<feature type="binding site" evidence="12">
    <location>
        <position position="21"/>
    </location>
    <ligand>
        <name>FMN</name>
        <dbReference type="ChEBI" id="CHEBI:58210"/>
    </ligand>
</feature>
<accession>A0A6G7B7K8</accession>
<dbReference type="InterPro" id="IPR050074">
    <property type="entry name" value="DHO_dehydrogenase"/>
</dbReference>
<evidence type="ECO:0000256" key="11">
    <source>
        <dbReference type="ARBA" id="ARBA00023002"/>
    </source>
</evidence>
<keyword evidence="7 12" id="KW-0963">Cytoplasm</keyword>
<evidence type="ECO:0000256" key="3">
    <source>
        <dbReference type="ARBA" id="ARBA00004496"/>
    </source>
</evidence>
<proteinExistence type="inferred from homology"/>